<dbReference type="EMBL" id="SOFG01000021">
    <property type="protein sequence ID" value="TFB84417.1"/>
    <property type="molecule type" value="Genomic_DNA"/>
</dbReference>
<keyword evidence="3" id="KW-1185">Reference proteome</keyword>
<feature type="region of interest" description="Disordered" evidence="1">
    <location>
        <begin position="1"/>
        <end position="22"/>
    </location>
</feature>
<protein>
    <recommendedName>
        <fullName evidence="4">DUF1298 domain-containing protein</fullName>
    </recommendedName>
</protein>
<sequence>MSTPREDLARPTPARPDTAAVAPAPAGPVLRLPMAIGDRMGRGGMIACAFGPLDLPDRTAIVDALVRISTASPESRAGLAFAATGSGWIHDPAGLAAHCAGAVSIAEPLDPDDLAGDLCRRALDIDADRPLHYQLAGDYLLQFFDHSVGDSVLLLSLPAAILGVAAGGPLPEWLGERTARHPLADAVRHTFLRHPGQFLAAVNARQDPRAELDARAEAVGLPDPVRPRPRETRPWRPEPAFSAVTITKDSAKLIRSWSRKHAGGASFTAVLTMMLRRALERSGVPVAPASTLVYDLRRYLPPGSTVFGNFITGIPLRVANPDDPEQLDARIQETVASARPLAALLAGAAKHRLRQAPVPVPDRVPVDPVATLVLSNAGVSRSLQQLPWTRTEGTPHHAIFGVRTVGAEQLSVLLTILDGDVHITATFHGNVFDPAAVAGALRLMAAEPETLLLDPADA</sequence>
<evidence type="ECO:0008006" key="4">
    <source>
        <dbReference type="Google" id="ProtNLM"/>
    </source>
</evidence>
<comment type="caution">
    <text evidence="2">The sequence shown here is derived from an EMBL/GenBank/DDBJ whole genome shotgun (WGS) entry which is preliminary data.</text>
</comment>
<evidence type="ECO:0000256" key="1">
    <source>
        <dbReference type="SAM" id="MobiDB-lite"/>
    </source>
</evidence>
<dbReference type="RefSeq" id="WP_134535614.1">
    <property type="nucleotide sequence ID" value="NZ_SOFG01000021.1"/>
</dbReference>
<dbReference type="SUPFAM" id="SSF52777">
    <property type="entry name" value="CoA-dependent acyltransferases"/>
    <property type="match status" value="1"/>
</dbReference>
<name>A0ABY2IBN5_9MICO</name>
<accession>A0ABY2IBN5</accession>
<evidence type="ECO:0000313" key="3">
    <source>
        <dbReference type="Proteomes" id="UP000297608"/>
    </source>
</evidence>
<feature type="compositionally biased region" description="Low complexity" evidence="1">
    <location>
        <begin position="10"/>
        <end position="22"/>
    </location>
</feature>
<reference evidence="2 3" key="1">
    <citation type="submission" date="2019-03" db="EMBL/GenBank/DDBJ databases">
        <title>Genomics of glacier-inhabiting Cryobacterium strains.</title>
        <authorList>
            <person name="Liu Q."/>
            <person name="Xin Y.-H."/>
        </authorList>
    </citation>
    <scope>NUCLEOTIDE SEQUENCE [LARGE SCALE GENOMIC DNA]</scope>
    <source>
        <strain evidence="2 3">MDB2-B</strain>
    </source>
</reference>
<organism evidence="2 3">
    <name type="scientific">Cryobacterium algoricola</name>
    <dbReference type="NCBI Taxonomy" id="1259183"/>
    <lineage>
        <taxon>Bacteria</taxon>
        <taxon>Bacillati</taxon>
        <taxon>Actinomycetota</taxon>
        <taxon>Actinomycetes</taxon>
        <taxon>Micrococcales</taxon>
        <taxon>Microbacteriaceae</taxon>
        <taxon>Cryobacterium</taxon>
    </lineage>
</organism>
<proteinExistence type="predicted"/>
<evidence type="ECO:0000313" key="2">
    <source>
        <dbReference type="EMBL" id="TFB84417.1"/>
    </source>
</evidence>
<dbReference type="Proteomes" id="UP000297608">
    <property type="component" value="Unassembled WGS sequence"/>
</dbReference>
<gene>
    <name evidence="2" type="ORF">E3O44_15130</name>
</gene>